<feature type="transmembrane region" description="Helical" evidence="7">
    <location>
        <begin position="20"/>
        <end position="48"/>
    </location>
</feature>
<accession>A0ABT0ZT04</accession>
<evidence type="ECO:0000256" key="7">
    <source>
        <dbReference type="SAM" id="Phobius"/>
    </source>
</evidence>
<evidence type="ECO:0000256" key="2">
    <source>
        <dbReference type="ARBA" id="ARBA00010792"/>
    </source>
</evidence>
<evidence type="ECO:0000256" key="4">
    <source>
        <dbReference type="ARBA" id="ARBA00022692"/>
    </source>
</evidence>
<evidence type="ECO:0000259" key="8">
    <source>
        <dbReference type="Pfam" id="PF09335"/>
    </source>
</evidence>
<evidence type="ECO:0000313" key="10">
    <source>
        <dbReference type="Proteomes" id="UP001165283"/>
    </source>
</evidence>
<reference evidence="9" key="1">
    <citation type="submission" date="2021-04" db="EMBL/GenBank/DDBJ databases">
        <title>Pseudonocardia sp. nov., isolated from sandy soil of mangrove forest.</title>
        <authorList>
            <person name="Zan Z."/>
            <person name="Huang R."/>
            <person name="Liu W."/>
        </authorList>
    </citation>
    <scope>NUCLEOTIDE SEQUENCE</scope>
    <source>
        <strain evidence="9">S2-4</strain>
    </source>
</reference>
<feature type="transmembrane region" description="Helical" evidence="7">
    <location>
        <begin position="109"/>
        <end position="132"/>
    </location>
</feature>
<dbReference type="InterPro" id="IPR051311">
    <property type="entry name" value="DedA_domain"/>
</dbReference>
<dbReference type="EMBL" id="JAGSOV010000008">
    <property type="protein sequence ID" value="MCO1653851.1"/>
    <property type="molecule type" value="Genomic_DNA"/>
</dbReference>
<feature type="domain" description="VTT" evidence="8">
    <location>
        <begin position="46"/>
        <end position="158"/>
    </location>
</feature>
<evidence type="ECO:0000256" key="3">
    <source>
        <dbReference type="ARBA" id="ARBA00022475"/>
    </source>
</evidence>
<dbReference type="PANTHER" id="PTHR42709:SF6">
    <property type="entry name" value="UNDECAPRENYL PHOSPHATE TRANSPORTER A"/>
    <property type="match status" value="1"/>
</dbReference>
<feature type="transmembrane region" description="Helical" evidence="7">
    <location>
        <begin position="55"/>
        <end position="77"/>
    </location>
</feature>
<keyword evidence="3" id="KW-1003">Cell membrane</keyword>
<keyword evidence="10" id="KW-1185">Reference proteome</keyword>
<protein>
    <submittedName>
        <fullName evidence="9">VTT domain-containing protein</fullName>
    </submittedName>
</protein>
<gene>
    <name evidence="9" type="ORF">KDL28_02160</name>
</gene>
<dbReference type="InterPro" id="IPR032816">
    <property type="entry name" value="VTT_dom"/>
</dbReference>
<comment type="caution">
    <text evidence="9">The sequence shown here is derived from an EMBL/GenBank/DDBJ whole genome shotgun (WGS) entry which is preliminary data.</text>
</comment>
<evidence type="ECO:0000256" key="1">
    <source>
        <dbReference type="ARBA" id="ARBA00004651"/>
    </source>
</evidence>
<name>A0ABT0ZT04_9PSEU</name>
<organism evidence="9 10">
    <name type="scientific">Pseudonocardia humida</name>
    <dbReference type="NCBI Taxonomy" id="2800819"/>
    <lineage>
        <taxon>Bacteria</taxon>
        <taxon>Bacillati</taxon>
        <taxon>Actinomycetota</taxon>
        <taxon>Actinomycetes</taxon>
        <taxon>Pseudonocardiales</taxon>
        <taxon>Pseudonocardiaceae</taxon>
        <taxon>Pseudonocardia</taxon>
    </lineage>
</organism>
<keyword evidence="5 7" id="KW-1133">Transmembrane helix</keyword>
<dbReference type="Proteomes" id="UP001165283">
    <property type="component" value="Unassembled WGS sequence"/>
</dbReference>
<dbReference type="PANTHER" id="PTHR42709">
    <property type="entry name" value="ALKALINE PHOSPHATASE LIKE PROTEIN"/>
    <property type="match status" value="1"/>
</dbReference>
<sequence>MSPAVLADGWSGTSAIGYPALFGGVLLGSVIPIVPTGALVGAAAAVAITSGELSLPLVVVLSAVGALVGDLITFGVARIGSDAAVRWVSRGQHPERLEAARHRFTERGWLLVVVGRLLPAGRVPVLLAAGALRYPWARLTPAAAVACLLWAVVYAALGVATGGLFDDPLIAPLLAAVVVLLVGAVSSLVSTLLRRRRERLPAGGPR</sequence>
<keyword evidence="6 7" id="KW-0472">Membrane</keyword>
<feature type="transmembrane region" description="Helical" evidence="7">
    <location>
        <begin position="169"/>
        <end position="193"/>
    </location>
</feature>
<evidence type="ECO:0000256" key="6">
    <source>
        <dbReference type="ARBA" id="ARBA00023136"/>
    </source>
</evidence>
<feature type="transmembrane region" description="Helical" evidence="7">
    <location>
        <begin position="139"/>
        <end position="157"/>
    </location>
</feature>
<proteinExistence type="inferred from homology"/>
<comment type="subcellular location">
    <subcellularLocation>
        <location evidence="1">Cell membrane</location>
        <topology evidence="1">Multi-pass membrane protein</topology>
    </subcellularLocation>
</comment>
<dbReference type="Pfam" id="PF09335">
    <property type="entry name" value="VTT_dom"/>
    <property type="match status" value="1"/>
</dbReference>
<evidence type="ECO:0000256" key="5">
    <source>
        <dbReference type="ARBA" id="ARBA00022989"/>
    </source>
</evidence>
<keyword evidence="4 7" id="KW-0812">Transmembrane</keyword>
<evidence type="ECO:0000313" key="9">
    <source>
        <dbReference type="EMBL" id="MCO1653851.1"/>
    </source>
</evidence>
<comment type="similarity">
    <text evidence="2">Belongs to the DedA family.</text>
</comment>